<dbReference type="Gene3D" id="3.90.550.50">
    <property type="match status" value="1"/>
</dbReference>
<evidence type="ECO:0000256" key="3">
    <source>
        <dbReference type="ARBA" id="ARBA00006462"/>
    </source>
</evidence>
<keyword evidence="6" id="KW-0808">Transferase</keyword>
<proteinExistence type="inferred from homology"/>
<sequence>MADKLAAKVRIYCFILTMPASREKKAVHVKATWARHFDKFAFISSEDDPDFPVLKAVQNESRKHLWLKTRFGFINAYRNHLNDFEFFMKADDDTYVIVENLRLLLSTKDPNVPILMGRRFKVSSLFSCKNVIFHIPIRVILHRKCASIFFVTDFNKSSLYGSYVACRRTLIKDRTLE</sequence>
<evidence type="ECO:0000256" key="2">
    <source>
        <dbReference type="ARBA" id="ARBA00004922"/>
    </source>
</evidence>
<keyword evidence="9" id="KW-0735">Signal-anchor</keyword>
<evidence type="ECO:0000256" key="1">
    <source>
        <dbReference type="ARBA" id="ARBA00004606"/>
    </source>
</evidence>
<reference evidence="13 14" key="1">
    <citation type="submission" date="2018-11" db="EMBL/GenBank/DDBJ databases">
        <authorList>
            <consortium name="Pathogen Informatics"/>
        </authorList>
    </citation>
    <scope>NUCLEOTIDE SEQUENCE [LARGE SCALE GENOMIC DNA]</scope>
</reference>
<keyword evidence="5" id="KW-0328">Glycosyltransferase</keyword>
<evidence type="ECO:0000313" key="13">
    <source>
        <dbReference type="EMBL" id="VDN13834.1"/>
    </source>
</evidence>
<evidence type="ECO:0000256" key="5">
    <source>
        <dbReference type="ARBA" id="ARBA00022676"/>
    </source>
</evidence>
<protein>
    <recommendedName>
        <fullName evidence="4">N-acetylgalactosaminide beta-1,3-galactosyltransferase</fullName>
        <ecNumber evidence="4">2.4.1.122</ecNumber>
    </recommendedName>
</protein>
<keyword evidence="10" id="KW-1133">Transmembrane helix</keyword>
<evidence type="ECO:0000256" key="11">
    <source>
        <dbReference type="ARBA" id="ARBA00023136"/>
    </source>
</evidence>
<dbReference type="EMBL" id="UYRU01057499">
    <property type="protein sequence ID" value="VDN13834.1"/>
    <property type="molecule type" value="Genomic_DNA"/>
</dbReference>
<name>A0A3P7LAT6_DIBLA</name>
<keyword evidence="14" id="KW-1185">Reference proteome</keyword>
<comment type="subcellular location">
    <subcellularLocation>
        <location evidence="1">Membrane</location>
        <topology evidence="1">Single-pass type II membrane protein</topology>
    </subcellularLocation>
</comment>
<dbReference type="PANTHER" id="PTHR23033:SF14">
    <property type="entry name" value="GLYCOPROTEIN-N-ACETYLGALACTOSAMINE 3-BETA-GALACTOSYLTRANSFERASE 1-RELATED"/>
    <property type="match status" value="1"/>
</dbReference>
<keyword evidence="7" id="KW-0812">Transmembrane</keyword>
<dbReference type="AlphaFoldDB" id="A0A3P7LAT6"/>
<keyword evidence="11" id="KW-0472">Membrane</keyword>
<dbReference type="EC" id="2.4.1.122" evidence="4"/>
<evidence type="ECO:0000256" key="6">
    <source>
        <dbReference type="ARBA" id="ARBA00022679"/>
    </source>
</evidence>
<dbReference type="GO" id="GO:0016020">
    <property type="term" value="C:membrane"/>
    <property type="evidence" value="ECO:0007669"/>
    <property type="project" value="UniProtKB-SubCell"/>
</dbReference>
<evidence type="ECO:0000256" key="9">
    <source>
        <dbReference type="ARBA" id="ARBA00022968"/>
    </source>
</evidence>
<evidence type="ECO:0000256" key="10">
    <source>
        <dbReference type="ARBA" id="ARBA00022989"/>
    </source>
</evidence>
<comment type="pathway">
    <text evidence="2">Protein modification; protein glycosylation.</text>
</comment>
<dbReference type="Proteomes" id="UP000281553">
    <property type="component" value="Unassembled WGS sequence"/>
</dbReference>
<comment type="similarity">
    <text evidence="3">Belongs to the glycosyltransferase 31 family. Beta3-Gal-T subfamily.</text>
</comment>
<dbReference type="UniPathway" id="UPA00378"/>
<evidence type="ECO:0000259" key="12">
    <source>
        <dbReference type="Pfam" id="PF02434"/>
    </source>
</evidence>
<dbReference type="PANTHER" id="PTHR23033">
    <property type="entry name" value="BETA1,3-GALACTOSYLTRANSFERASE"/>
    <property type="match status" value="1"/>
</dbReference>
<dbReference type="InterPro" id="IPR003378">
    <property type="entry name" value="Fringe-like_glycosylTrfase"/>
</dbReference>
<organism evidence="13 14">
    <name type="scientific">Dibothriocephalus latus</name>
    <name type="common">Fish tapeworm</name>
    <name type="synonym">Diphyllobothrium latum</name>
    <dbReference type="NCBI Taxonomy" id="60516"/>
    <lineage>
        <taxon>Eukaryota</taxon>
        <taxon>Metazoa</taxon>
        <taxon>Spiralia</taxon>
        <taxon>Lophotrochozoa</taxon>
        <taxon>Platyhelminthes</taxon>
        <taxon>Cestoda</taxon>
        <taxon>Eucestoda</taxon>
        <taxon>Diphyllobothriidea</taxon>
        <taxon>Diphyllobothriidae</taxon>
        <taxon>Dibothriocephalus</taxon>
    </lineage>
</organism>
<dbReference type="GO" id="GO:0000166">
    <property type="term" value="F:nucleotide binding"/>
    <property type="evidence" value="ECO:0007669"/>
    <property type="project" value="UniProtKB-KW"/>
</dbReference>
<feature type="domain" description="Fringe-like glycosyltransferase" evidence="12">
    <location>
        <begin position="24"/>
        <end position="121"/>
    </location>
</feature>
<evidence type="ECO:0000256" key="7">
    <source>
        <dbReference type="ARBA" id="ARBA00022692"/>
    </source>
</evidence>
<dbReference type="GO" id="GO:0016263">
    <property type="term" value="F:glycoprotein-N-acetylgalactosamine 3-beta-galactosyltransferase activity"/>
    <property type="evidence" value="ECO:0007669"/>
    <property type="project" value="UniProtKB-EC"/>
</dbReference>
<evidence type="ECO:0000256" key="4">
    <source>
        <dbReference type="ARBA" id="ARBA00012557"/>
    </source>
</evidence>
<dbReference type="Pfam" id="PF02434">
    <property type="entry name" value="Fringe"/>
    <property type="match status" value="1"/>
</dbReference>
<dbReference type="OrthoDB" id="414175at2759"/>
<evidence type="ECO:0000256" key="8">
    <source>
        <dbReference type="ARBA" id="ARBA00022741"/>
    </source>
</evidence>
<gene>
    <name evidence="13" type="ORF">DILT_LOCUS9665</name>
</gene>
<evidence type="ECO:0000313" key="14">
    <source>
        <dbReference type="Proteomes" id="UP000281553"/>
    </source>
</evidence>
<keyword evidence="8" id="KW-0547">Nucleotide-binding</keyword>
<dbReference type="InterPro" id="IPR026050">
    <property type="entry name" value="C1GALT1/C1GALT1_chp1"/>
</dbReference>
<accession>A0A3P7LAT6</accession>